<dbReference type="InterPro" id="IPR047127">
    <property type="entry name" value="MutT-like"/>
</dbReference>
<dbReference type="PRINTS" id="PR00502">
    <property type="entry name" value="NUDIXFAMILY"/>
</dbReference>
<comment type="caution">
    <text evidence="14">The sequence shown here is derived from an EMBL/GenBank/DDBJ whole genome shotgun (WGS) entry which is preliminary data.</text>
</comment>
<dbReference type="SUPFAM" id="SSF55811">
    <property type="entry name" value="Nudix"/>
    <property type="match status" value="1"/>
</dbReference>
<dbReference type="PROSITE" id="PS51462">
    <property type="entry name" value="NUDIX"/>
    <property type="match status" value="1"/>
</dbReference>
<evidence type="ECO:0000313" key="14">
    <source>
        <dbReference type="EMBL" id="HIY77459.1"/>
    </source>
</evidence>
<organism evidence="14 15">
    <name type="scientific">Candidatus Borkfalkia excrementavium</name>
    <dbReference type="NCBI Taxonomy" id="2838505"/>
    <lineage>
        <taxon>Bacteria</taxon>
        <taxon>Bacillati</taxon>
        <taxon>Bacillota</taxon>
        <taxon>Clostridia</taxon>
        <taxon>Christensenellales</taxon>
        <taxon>Christensenellaceae</taxon>
        <taxon>Candidatus Borkfalkia</taxon>
    </lineage>
</organism>
<dbReference type="GO" id="GO:0035539">
    <property type="term" value="F:8-oxo-7,8-dihydrodeoxyguanosine triphosphate pyrophosphatase activity"/>
    <property type="evidence" value="ECO:0007669"/>
    <property type="project" value="UniProtKB-EC"/>
</dbReference>
<feature type="domain" description="Nudix hydrolase" evidence="13">
    <location>
        <begin position="2"/>
        <end position="128"/>
    </location>
</feature>
<evidence type="ECO:0000256" key="7">
    <source>
        <dbReference type="ARBA" id="ARBA00022801"/>
    </source>
</evidence>
<reference evidence="14" key="2">
    <citation type="submission" date="2021-04" db="EMBL/GenBank/DDBJ databases">
        <authorList>
            <person name="Gilroy R."/>
        </authorList>
    </citation>
    <scope>NUCLEOTIDE SEQUENCE</scope>
    <source>
        <strain evidence="14">CHK199-9574</strain>
    </source>
</reference>
<evidence type="ECO:0000256" key="12">
    <source>
        <dbReference type="RuleBase" id="RU003476"/>
    </source>
</evidence>
<evidence type="ECO:0000256" key="2">
    <source>
        <dbReference type="ARBA" id="ARBA00005582"/>
    </source>
</evidence>
<gene>
    <name evidence="14" type="ORF">H9728_00265</name>
</gene>
<dbReference type="InterPro" id="IPR015797">
    <property type="entry name" value="NUDIX_hydrolase-like_dom_sf"/>
</dbReference>
<dbReference type="GO" id="GO:0046872">
    <property type="term" value="F:metal ion binding"/>
    <property type="evidence" value="ECO:0007669"/>
    <property type="project" value="UniProtKB-KW"/>
</dbReference>
<keyword evidence="5" id="KW-0479">Metal-binding</keyword>
<reference evidence="14" key="1">
    <citation type="journal article" date="2021" name="PeerJ">
        <title>Extensive microbial diversity within the chicken gut microbiome revealed by metagenomics and culture.</title>
        <authorList>
            <person name="Gilroy R."/>
            <person name="Ravi A."/>
            <person name="Getino M."/>
            <person name="Pursley I."/>
            <person name="Horton D.L."/>
            <person name="Alikhan N.F."/>
            <person name="Baker D."/>
            <person name="Gharbi K."/>
            <person name="Hall N."/>
            <person name="Watson M."/>
            <person name="Adriaenssens E.M."/>
            <person name="Foster-Nyarko E."/>
            <person name="Jarju S."/>
            <person name="Secka A."/>
            <person name="Antonio M."/>
            <person name="Oren A."/>
            <person name="Chaudhuri R.R."/>
            <person name="La Ragione R."/>
            <person name="Hildebrand F."/>
            <person name="Pallen M.J."/>
        </authorList>
    </citation>
    <scope>NUCLEOTIDE SEQUENCE</scope>
    <source>
        <strain evidence="14">CHK199-9574</strain>
    </source>
</reference>
<comment type="similarity">
    <text evidence="2 12">Belongs to the Nudix hydrolase family.</text>
</comment>
<evidence type="ECO:0000256" key="4">
    <source>
        <dbReference type="ARBA" id="ARBA00022705"/>
    </source>
</evidence>
<dbReference type="EMBL" id="DXCO01000003">
    <property type="protein sequence ID" value="HIY77459.1"/>
    <property type="molecule type" value="Genomic_DNA"/>
</dbReference>
<evidence type="ECO:0000256" key="3">
    <source>
        <dbReference type="ARBA" id="ARBA00022457"/>
    </source>
</evidence>
<keyword evidence="7 12" id="KW-0378">Hydrolase</keyword>
<evidence type="ECO:0000256" key="9">
    <source>
        <dbReference type="ARBA" id="ARBA00023204"/>
    </source>
</evidence>
<dbReference type="GO" id="GO:0044716">
    <property type="term" value="F:8-oxo-GDP phosphatase activity"/>
    <property type="evidence" value="ECO:0007669"/>
    <property type="project" value="TreeGrafter"/>
</dbReference>
<dbReference type="Gene3D" id="3.90.79.10">
    <property type="entry name" value="Nucleoside Triphosphate Pyrophosphohydrolase"/>
    <property type="match status" value="1"/>
</dbReference>
<keyword evidence="4" id="KW-0235">DNA replication</keyword>
<dbReference type="Proteomes" id="UP000824135">
    <property type="component" value="Unassembled WGS sequence"/>
</dbReference>
<accession>A0A9D2CF37</accession>
<keyword evidence="8" id="KW-0460">Magnesium</keyword>
<evidence type="ECO:0000259" key="13">
    <source>
        <dbReference type="PROSITE" id="PS51462"/>
    </source>
</evidence>
<sequence>MKKHLEVVGALIVEKGRVFAAKRGESRYPYVAHKYELVGGKIEAGESPEAALVREVREELGADIRILRPYALVRHEYPDFTITLHVYRCAFLTEYKNTEHESLRWLSLCDLREEEWAPADAPVVRALREGKLSYSD</sequence>
<evidence type="ECO:0000256" key="8">
    <source>
        <dbReference type="ARBA" id="ARBA00022842"/>
    </source>
</evidence>
<evidence type="ECO:0000256" key="11">
    <source>
        <dbReference type="ARBA" id="ARBA00038905"/>
    </source>
</evidence>
<dbReference type="PROSITE" id="PS00893">
    <property type="entry name" value="NUDIX_BOX"/>
    <property type="match status" value="1"/>
</dbReference>
<dbReference type="InterPro" id="IPR020084">
    <property type="entry name" value="NUDIX_hydrolase_CS"/>
</dbReference>
<dbReference type="Pfam" id="PF00293">
    <property type="entry name" value="NUDIX"/>
    <property type="match status" value="1"/>
</dbReference>
<keyword evidence="6" id="KW-0227">DNA damage</keyword>
<dbReference type="GO" id="GO:0044715">
    <property type="term" value="F:8-oxo-dGDP phosphatase activity"/>
    <property type="evidence" value="ECO:0007669"/>
    <property type="project" value="TreeGrafter"/>
</dbReference>
<comment type="catalytic activity">
    <reaction evidence="10">
        <text>8-oxo-dGTP + H2O = 8-oxo-dGMP + diphosphate + H(+)</text>
        <dbReference type="Rhea" id="RHEA:31575"/>
        <dbReference type="ChEBI" id="CHEBI:15377"/>
        <dbReference type="ChEBI" id="CHEBI:15378"/>
        <dbReference type="ChEBI" id="CHEBI:33019"/>
        <dbReference type="ChEBI" id="CHEBI:63224"/>
        <dbReference type="ChEBI" id="CHEBI:77896"/>
        <dbReference type="EC" id="3.6.1.55"/>
    </reaction>
</comment>
<dbReference type="InterPro" id="IPR000086">
    <property type="entry name" value="NUDIX_hydrolase_dom"/>
</dbReference>
<name>A0A9D2CF37_9FIRM</name>
<dbReference type="GO" id="GO:0006281">
    <property type="term" value="P:DNA repair"/>
    <property type="evidence" value="ECO:0007669"/>
    <property type="project" value="UniProtKB-KW"/>
</dbReference>
<dbReference type="InterPro" id="IPR020476">
    <property type="entry name" value="Nudix_hydrolase"/>
</dbReference>
<proteinExistence type="inferred from homology"/>
<keyword evidence="9" id="KW-0234">DNA repair</keyword>
<dbReference type="CDD" id="cd03425">
    <property type="entry name" value="NUDIX_MutT_NudA_like"/>
    <property type="match status" value="1"/>
</dbReference>
<dbReference type="PANTHER" id="PTHR47707">
    <property type="entry name" value="8-OXO-DGTP DIPHOSPHATASE"/>
    <property type="match status" value="1"/>
</dbReference>
<dbReference type="GO" id="GO:0008413">
    <property type="term" value="F:8-oxo-7,8-dihydroguanosine triphosphate pyrophosphatase activity"/>
    <property type="evidence" value="ECO:0007669"/>
    <property type="project" value="TreeGrafter"/>
</dbReference>
<comment type="cofactor">
    <cofactor evidence="1">
        <name>Mg(2+)</name>
        <dbReference type="ChEBI" id="CHEBI:18420"/>
    </cofactor>
</comment>
<dbReference type="EC" id="3.6.1.55" evidence="11"/>
<protein>
    <recommendedName>
        <fullName evidence="11">8-oxo-dGTP diphosphatase</fullName>
        <ecNumber evidence="11">3.6.1.55</ecNumber>
    </recommendedName>
</protein>
<evidence type="ECO:0000256" key="5">
    <source>
        <dbReference type="ARBA" id="ARBA00022723"/>
    </source>
</evidence>
<evidence type="ECO:0000256" key="1">
    <source>
        <dbReference type="ARBA" id="ARBA00001946"/>
    </source>
</evidence>
<dbReference type="AlphaFoldDB" id="A0A9D2CF37"/>
<evidence type="ECO:0000256" key="6">
    <source>
        <dbReference type="ARBA" id="ARBA00022763"/>
    </source>
</evidence>
<keyword evidence="3" id="KW-0515">Mutator protein</keyword>
<evidence type="ECO:0000313" key="15">
    <source>
        <dbReference type="Proteomes" id="UP000824135"/>
    </source>
</evidence>
<evidence type="ECO:0000256" key="10">
    <source>
        <dbReference type="ARBA" id="ARBA00035861"/>
    </source>
</evidence>
<dbReference type="GO" id="GO:0006260">
    <property type="term" value="P:DNA replication"/>
    <property type="evidence" value="ECO:0007669"/>
    <property type="project" value="UniProtKB-KW"/>
</dbReference>
<dbReference type="PANTHER" id="PTHR47707:SF1">
    <property type="entry name" value="NUDIX HYDROLASE FAMILY PROTEIN"/>
    <property type="match status" value="1"/>
</dbReference>